<comment type="catalytic activity">
    <reaction evidence="8">
        <text>L-threonyl-[protein] + ATP = O-phospho-L-threonyl-[protein] + ADP + H(+)</text>
        <dbReference type="Rhea" id="RHEA:46608"/>
        <dbReference type="Rhea" id="RHEA-COMP:11060"/>
        <dbReference type="Rhea" id="RHEA-COMP:11605"/>
        <dbReference type="ChEBI" id="CHEBI:15378"/>
        <dbReference type="ChEBI" id="CHEBI:30013"/>
        <dbReference type="ChEBI" id="CHEBI:30616"/>
        <dbReference type="ChEBI" id="CHEBI:61977"/>
        <dbReference type="ChEBI" id="CHEBI:456216"/>
        <dbReference type="EC" id="2.7.12.2"/>
    </reaction>
</comment>
<accession>D7FKN4</accession>
<dbReference type="SMART" id="SM00220">
    <property type="entry name" value="S_TKc"/>
    <property type="match status" value="1"/>
</dbReference>
<proteinExistence type="inferred from homology"/>
<evidence type="ECO:0000256" key="1">
    <source>
        <dbReference type="ARBA" id="ARBA00022679"/>
    </source>
</evidence>
<reference evidence="12 13" key="1">
    <citation type="journal article" date="2010" name="Nature">
        <title>The Ectocarpus genome and the independent evolution of multicellularity in brown algae.</title>
        <authorList>
            <person name="Cock J.M."/>
            <person name="Sterck L."/>
            <person name="Rouze P."/>
            <person name="Scornet D."/>
            <person name="Allen A.E."/>
            <person name="Amoutzias G."/>
            <person name="Anthouard V."/>
            <person name="Artiguenave F."/>
            <person name="Aury J.M."/>
            <person name="Badger J.H."/>
            <person name="Beszteri B."/>
            <person name="Billiau K."/>
            <person name="Bonnet E."/>
            <person name="Bothwell J.H."/>
            <person name="Bowler C."/>
            <person name="Boyen C."/>
            <person name="Brownlee C."/>
            <person name="Carrano C.J."/>
            <person name="Charrier B."/>
            <person name="Cho G.Y."/>
            <person name="Coelho S.M."/>
            <person name="Collen J."/>
            <person name="Corre E."/>
            <person name="Da Silva C."/>
            <person name="Delage L."/>
            <person name="Delaroque N."/>
            <person name="Dittami S.M."/>
            <person name="Doulbeau S."/>
            <person name="Elias M."/>
            <person name="Farnham G."/>
            <person name="Gachon C.M."/>
            <person name="Gschloessl B."/>
            <person name="Heesch S."/>
            <person name="Jabbari K."/>
            <person name="Jubin C."/>
            <person name="Kawai H."/>
            <person name="Kimura K."/>
            <person name="Kloareg B."/>
            <person name="Kupper F.C."/>
            <person name="Lang D."/>
            <person name="Le Bail A."/>
            <person name="Leblanc C."/>
            <person name="Lerouge P."/>
            <person name="Lohr M."/>
            <person name="Lopez P.J."/>
            <person name="Martens C."/>
            <person name="Maumus F."/>
            <person name="Michel G."/>
            <person name="Miranda-Saavedra D."/>
            <person name="Morales J."/>
            <person name="Moreau H."/>
            <person name="Motomura T."/>
            <person name="Nagasato C."/>
            <person name="Napoli C.A."/>
            <person name="Nelson D.R."/>
            <person name="Nyvall-Collen P."/>
            <person name="Peters A.F."/>
            <person name="Pommier C."/>
            <person name="Potin P."/>
            <person name="Poulain J."/>
            <person name="Quesneville H."/>
            <person name="Read B."/>
            <person name="Rensing S.A."/>
            <person name="Ritter A."/>
            <person name="Rousvoal S."/>
            <person name="Samanta M."/>
            <person name="Samson G."/>
            <person name="Schroeder D.C."/>
            <person name="Segurens B."/>
            <person name="Strittmatter M."/>
            <person name="Tonon T."/>
            <person name="Tregear J.W."/>
            <person name="Valentin K."/>
            <person name="von Dassow P."/>
            <person name="Yamagishi T."/>
            <person name="Van de Peer Y."/>
            <person name="Wincker P."/>
        </authorList>
    </citation>
    <scope>NUCLEOTIDE SEQUENCE [LARGE SCALE GENOMIC DNA]</scope>
    <source>
        <strain evidence="13">Ec32 / CCAP1310/4</strain>
    </source>
</reference>
<dbReference type="GO" id="GO:0004708">
    <property type="term" value="F:MAP kinase kinase activity"/>
    <property type="evidence" value="ECO:0007669"/>
    <property type="project" value="UniProtKB-EC"/>
</dbReference>
<gene>
    <name evidence="12" type="ORF">Esi_0146_0059</name>
</gene>
<dbReference type="PANTHER" id="PTHR48013:SF9">
    <property type="entry name" value="DUAL SPECIFICITY MITOGEN-ACTIVATED PROTEIN KINASE KINASE 5"/>
    <property type="match status" value="1"/>
</dbReference>
<evidence type="ECO:0000256" key="5">
    <source>
        <dbReference type="ARBA" id="ARBA00038035"/>
    </source>
</evidence>
<dbReference type="InterPro" id="IPR000719">
    <property type="entry name" value="Prot_kinase_dom"/>
</dbReference>
<feature type="compositionally biased region" description="Low complexity" evidence="10">
    <location>
        <begin position="303"/>
        <end position="315"/>
    </location>
</feature>
<comment type="catalytic activity">
    <reaction evidence="7">
        <text>L-seryl-[protein] + ATP = O-phospho-L-seryl-[protein] + ADP + H(+)</text>
        <dbReference type="Rhea" id="RHEA:17989"/>
        <dbReference type="Rhea" id="RHEA-COMP:9863"/>
        <dbReference type="Rhea" id="RHEA-COMP:11604"/>
        <dbReference type="ChEBI" id="CHEBI:15378"/>
        <dbReference type="ChEBI" id="CHEBI:29999"/>
        <dbReference type="ChEBI" id="CHEBI:30616"/>
        <dbReference type="ChEBI" id="CHEBI:83421"/>
        <dbReference type="ChEBI" id="CHEBI:456216"/>
        <dbReference type="EC" id="2.7.12.2"/>
    </reaction>
</comment>
<feature type="compositionally biased region" description="Low complexity" evidence="10">
    <location>
        <begin position="330"/>
        <end position="344"/>
    </location>
</feature>
<evidence type="ECO:0000256" key="3">
    <source>
        <dbReference type="ARBA" id="ARBA00022777"/>
    </source>
</evidence>
<keyword evidence="4" id="KW-0067">ATP-binding</keyword>
<dbReference type="STRING" id="2880.D7FKN4"/>
<evidence type="ECO:0000256" key="10">
    <source>
        <dbReference type="SAM" id="MobiDB-lite"/>
    </source>
</evidence>
<evidence type="ECO:0000256" key="6">
    <source>
        <dbReference type="ARBA" id="ARBA00038999"/>
    </source>
</evidence>
<feature type="region of interest" description="Disordered" evidence="10">
    <location>
        <begin position="301"/>
        <end position="345"/>
    </location>
</feature>
<keyword evidence="2" id="KW-0547">Nucleotide-binding</keyword>
<evidence type="ECO:0000259" key="11">
    <source>
        <dbReference type="PROSITE" id="PS50011"/>
    </source>
</evidence>
<evidence type="ECO:0000256" key="2">
    <source>
        <dbReference type="ARBA" id="ARBA00022741"/>
    </source>
</evidence>
<dbReference type="OrthoDB" id="10252354at2759"/>
<feature type="domain" description="Protein kinase" evidence="11">
    <location>
        <begin position="60"/>
        <end position="612"/>
    </location>
</feature>
<feature type="compositionally biased region" description="Basic and acidic residues" evidence="10">
    <location>
        <begin position="166"/>
        <end position="186"/>
    </location>
</feature>
<dbReference type="EC" id="2.7.12.2" evidence="6"/>
<evidence type="ECO:0000256" key="8">
    <source>
        <dbReference type="ARBA" id="ARBA00049299"/>
    </source>
</evidence>
<dbReference type="AlphaFoldDB" id="D7FKN4"/>
<dbReference type="GO" id="GO:0005524">
    <property type="term" value="F:ATP binding"/>
    <property type="evidence" value="ECO:0007669"/>
    <property type="project" value="UniProtKB-KW"/>
</dbReference>
<evidence type="ECO:0000256" key="7">
    <source>
        <dbReference type="ARBA" id="ARBA00049014"/>
    </source>
</evidence>
<comment type="similarity">
    <text evidence="5">Belongs to the protein kinase superfamily. STE Ser/Thr protein kinase family. MAP kinase kinase subfamily.</text>
</comment>
<keyword evidence="3" id="KW-0418">Kinase</keyword>
<feature type="region of interest" description="Disordered" evidence="10">
    <location>
        <begin position="164"/>
        <end position="267"/>
    </location>
</feature>
<keyword evidence="1" id="KW-0808">Transferase</keyword>
<dbReference type="EMBL" id="FN649760">
    <property type="protein sequence ID" value="CBJ29434.1"/>
    <property type="molecule type" value="Genomic_DNA"/>
</dbReference>
<dbReference type="PROSITE" id="PS50011">
    <property type="entry name" value="PROTEIN_KINASE_DOM"/>
    <property type="match status" value="1"/>
</dbReference>
<dbReference type="PANTHER" id="PTHR48013">
    <property type="entry name" value="DUAL SPECIFICITY MITOGEN-ACTIVATED PROTEIN KINASE KINASE 5-RELATED"/>
    <property type="match status" value="1"/>
</dbReference>
<sequence length="654" mass="70622">MAMCGGDVTVSISCLTTMTDTWQNEFGNIKVNDRGMRVAQRDGQEELLLEGQVVPDQLVFGDGRIIGRGACSVVNLARHKDTGQLFAVKVFSLLDREKRRQLDREIGTLLRSLENGCCSHLVDFFGAFKRPDGSIRVVLEYMDRGSLADVTEYRTHIQARWNARRKGVERESKEAGPTEVAKKAGVHEGAAGKVPQIGGENGEGLSHRTETFPLSDEAEVAFPPERGQDGGGLERLATHPQVSDDDDDMPATLERLGGGAGEKTQQRQQTLIMGSSGKNGGGGGGGGIAAATSGSVVKNLAVNGSGSSSGSRSNGVAHQTRQHRQHRTGSFSSNSSIGESQQQQEANISLEPLMLSEGALATPAAGVKETLLERGRGQVEAPWLDDNGDGGAGGRPALRLEQELEEDDRPEAAERRRVEAAAELERQKEQEEWDRAFEEELVQTGLPEDVVAACVYQILGGLTYLHEHNQLHRDVKPSNILLNARGEVKLTDFGIARELDHAGAMVETVVGTVRYMSPERLHGEAYGRPADVWGLGLVMIECVTQEAPYADGCSQIEILQTLKEHGGSGLLPSGTEDRVPLSDAFVGFVGDCLMVNPEDRLSTAELLNSRWFVEQGVHGREAAVELMAEYLEGLYGPHAFKYFGDPAALEPPAL</sequence>
<dbReference type="SUPFAM" id="SSF56112">
    <property type="entry name" value="Protein kinase-like (PK-like)"/>
    <property type="match status" value="1"/>
</dbReference>
<name>D7FKN4_ECTSI</name>
<dbReference type="InterPro" id="IPR011009">
    <property type="entry name" value="Kinase-like_dom_sf"/>
</dbReference>
<dbReference type="Gene3D" id="1.10.510.10">
    <property type="entry name" value="Transferase(Phosphotransferase) domain 1"/>
    <property type="match status" value="2"/>
</dbReference>
<dbReference type="eggNOG" id="KOG0581">
    <property type="taxonomic scope" value="Eukaryota"/>
</dbReference>
<protein>
    <recommendedName>
        <fullName evidence="6">mitogen-activated protein kinase kinase</fullName>
        <ecNumber evidence="6">2.7.12.2</ecNumber>
    </recommendedName>
</protein>
<evidence type="ECO:0000256" key="9">
    <source>
        <dbReference type="ARBA" id="ARBA00051693"/>
    </source>
</evidence>
<dbReference type="Pfam" id="PF00069">
    <property type="entry name" value="Pkinase"/>
    <property type="match status" value="2"/>
</dbReference>
<evidence type="ECO:0000256" key="4">
    <source>
        <dbReference type="ARBA" id="ARBA00022840"/>
    </source>
</evidence>
<evidence type="ECO:0000313" key="12">
    <source>
        <dbReference type="EMBL" id="CBJ29434.1"/>
    </source>
</evidence>
<dbReference type="Proteomes" id="UP000002630">
    <property type="component" value="Unassembled WGS sequence"/>
</dbReference>
<keyword evidence="13" id="KW-1185">Reference proteome</keyword>
<dbReference type="InParanoid" id="D7FKN4"/>
<comment type="catalytic activity">
    <reaction evidence="9">
        <text>L-tyrosyl-[protein] + ATP = O-phospho-L-tyrosyl-[protein] + ADP + H(+)</text>
        <dbReference type="Rhea" id="RHEA:10596"/>
        <dbReference type="Rhea" id="RHEA-COMP:10136"/>
        <dbReference type="Rhea" id="RHEA-COMP:20101"/>
        <dbReference type="ChEBI" id="CHEBI:15378"/>
        <dbReference type="ChEBI" id="CHEBI:30616"/>
        <dbReference type="ChEBI" id="CHEBI:46858"/>
        <dbReference type="ChEBI" id="CHEBI:61978"/>
        <dbReference type="ChEBI" id="CHEBI:456216"/>
        <dbReference type="EC" id="2.7.12.2"/>
    </reaction>
</comment>
<organism evidence="12 13">
    <name type="scientific">Ectocarpus siliculosus</name>
    <name type="common">Brown alga</name>
    <name type="synonym">Conferva siliculosa</name>
    <dbReference type="NCBI Taxonomy" id="2880"/>
    <lineage>
        <taxon>Eukaryota</taxon>
        <taxon>Sar</taxon>
        <taxon>Stramenopiles</taxon>
        <taxon>Ochrophyta</taxon>
        <taxon>PX clade</taxon>
        <taxon>Phaeophyceae</taxon>
        <taxon>Ectocarpales</taxon>
        <taxon>Ectocarpaceae</taxon>
        <taxon>Ectocarpus</taxon>
    </lineage>
</organism>
<evidence type="ECO:0000313" key="13">
    <source>
        <dbReference type="Proteomes" id="UP000002630"/>
    </source>
</evidence>